<protein>
    <submittedName>
        <fullName evidence="2">Uncharacterized protein</fullName>
    </submittedName>
</protein>
<reference evidence="3" key="1">
    <citation type="submission" date="2014-12" db="EMBL/GenBank/DDBJ databases">
        <title>Genome sequence of Clostridium beijerinckii strain 59B.</title>
        <authorList>
            <person name="Little G.T."/>
            <person name="Minton N.P."/>
        </authorList>
    </citation>
    <scope>NUCLEOTIDE SEQUENCE [LARGE SCALE GENOMIC DNA]</scope>
    <source>
        <strain evidence="3">59B</strain>
    </source>
</reference>
<feature type="transmembrane region" description="Helical" evidence="1">
    <location>
        <begin position="7"/>
        <end position="26"/>
    </location>
</feature>
<dbReference type="OrthoDB" id="1933953at2"/>
<keyword evidence="1" id="KW-0812">Transmembrane</keyword>
<keyword evidence="1" id="KW-0472">Membrane</keyword>
<dbReference type="KEGG" id="cbei:LF65_01823"/>
<dbReference type="AlphaFoldDB" id="A0A0B5Q892"/>
<dbReference type="RefSeq" id="WP_041895742.1">
    <property type="nucleotide sequence ID" value="NZ_CP010086.2"/>
</dbReference>
<evidence type="ECO:0000256" key="1">
    <source>
        <dbReference type="SAM" id="Phobius"/>
    </source>
</evidence>
<accession>A0A0B5Q892</accession>
<name>A0A0B5Q892_CLOBE</name>
<gene>
    <name evidence="2" type="ORF">LF65_01823</name>
</gene>
<proteinExistence type="predicted"/>
<organism evidence="2 3">
    <name type="scientific">Clostridium beijerinckii</name>
    <name type="common">Clostridium MP</name>
    <dbReference type="NCBI Taxonomy" id="1520"/>
    <lineage>
        <taxon>Bacteria</taxon>
        <taxon>Bacillati</taxon>
        <taxon>Bacillota</taxon>
        <taxon>Clostridia</taxon>
        <taxon>Eubacteriales</taxon>
        <taxon>Clostridiaceae</taxon>
        <taxon>Clostridium</taxon>
    </lineage>
</organism>
<dbReference type="STRING" id="1520.LF65_01823"/>
<evidence type="ECO:0000313" key="2">
    <source>
        <dbReference type="EMBL" id="AJG98424.1"/>
    </source>
</evidence>
<keyword evidence="1" id="KW-1133">Transmembrane helix</keyword>
<evidence type="ECO:0000313" key="3">
    <source>
        <dbReference type="Proteomes" id="UP000031866"/>
    </source>
</evidence>
<sequence>MKNQGSILIETLASAMIVTLTATFIISTSIENSNILRERILQEEVDRAISNLENELKYNTSSEEIHEMLENKIGFKYNGDFSRELIYKNLDELEDGEDIRLNKISEDGIGLNLEIVANIKVGKNEVNVEKKFTKSWWMDEV</sequence>
<dbReference type="Proteomes" id="UP000031866">
    <property type="component" value="Chromosome"/>
</dbReference>
<dbReference type="EMBL" id="CP010086">
    <property type="protein sequence ID" value="AJG98424.1"/>
    <property type="molecule type" value="Genomic_DNA"/>
</dbReference>